<dbReference type="InterPro" id="IPR001034">
    <property type="entry name" value="DeoR_HTH"/>
</dbReference>
<dbReference type="InterPro" id="IPR037171">
    <property type="entry name" value="NagB/RpiA_transferase-like"/>
</dbReference>
<protein>
    <submittedName>
        <fullName evidence="6">Transcriptional regulator, DeoR family</fullName>
    </submittedName>
</protein>
<dbReference type="RefSeq" id="WP_013927536.1">
    <property type="nucleotide sequence ID" value="NC_015703.1"/>
</dbReference>
<dbReference type="InterPro" id="IPR014036">
    <property type="entry name" value="DeoR-like_C"/>
</dbReference>
<dbReference type="InterPro" id="IPR036388">
    <property type="entry name" value="WH-like_DNA-bd_sf"/>
</dbReference>
<dbReference type="PRINTS" id="PR00037">
    <property type="entry name" value="HTHLACR"/>
</dbReference>
<keyword evidence="3" id="KW-0238">DNA-binding</keyword>
<dbReference type="AlphaFoldDB" id="A0A7U4E5J3"/>
<dbReference type="SUPFAM" id="SSF46785">
    <property type="entry name" value="Winged helix' DNA-binding domain"/>
    <property type="match status" value="1"/>
</dbReference>
<dbReference type="Gene3D" id="3.40.50.1360">
    <property type="match status" value="1"/>
</dbReference>
<evidence type="ECO:0000256" key="4">
    <source>
        <dbReference type="ARBA" id="ARBA00023163"/>
    </source>
</evidence>
<dbReference type="Pfam" id="PF08220">
    <property type="entry name" value="HTH_DeoR"/>
    <property type="match status" value="1"/>
</dbReference>
<keyword evidence="1" id="KW-0678">Repressor</keyword>
<evidence type="ECO:0000313" key="6">
    <source>
        <dbReference type="EMBL" id="AEI48223.1"/>
    </source>
</evidence>
<proteinExistence type="predicted"/>
<dbReference type="InterPro" id="IPR036390">
    <property type="entry name" value="WH_DNA-bd_sf"/>
</dbReference>
<keyword evidence="7" id="KW-1185">Reference proteome</keyword>
<keyword evidence="2" id="KW-0805">Transcription regulation</keyword>
<dbReference type="PANTHER" id="PTHR30363:SF4">
    <property type="entry name" value="GLYCEROL-3-PHOSPHATE REGULON REPRESSOR"/>
    <property type="match status" value="1"/>
</dbReference>
<dbReference type="InterPro" id="IPR018356">
    <property type="entry name" value="Tscrpt_reg_HTH_DeoR_CS"/>
</dbReference>
<gene>
    <name evidence="6" type="ordered locus">Runsl_1799</name>
</gene>
<name>A0A7U4E5J3_RUNSL</name>
<dbReference type="PROSITE" id="PS51000">
    <property type="entry name" value="HTH_DEOR_2"/>
    <property type="match status" value="1"/>
</dbReference>
<dbReference type="Pfam" id="PF00455">
    <property type="entry name" value="DeoRC"/>
    <property type="match status" value="1"/>
</dbReference>
<dbReference type="Gene3D" id="1.10.10.10">
    <property type="entry name" value="Winged helix-like DNA-binding domain superfamily/Winged helix DNA-binding domain"/>
    <property type="match status" value="1"/>
</dbReference>
<dbReference type="InterPro" id="IPR050313">
    <property type="entry name" value="Carb_Metab_HTH_regulators"/>
</dbReference>
<evidence type="ECO:0000259" key="5">
    <source>
        <dbReference type="PROSITE" id="PS51000"/>
    </source>
</evidence>
<feature type="domain" description="HTH deoR-type" evidence="5">
    <location>
        <begin position="10"/>
        <end position="65"/>
    </location>
</feature>
<reference evidence="7" key="1">
    <citation type="submission" date="2011-06" db="EMBL/GenBank/DDBJ databases">
        <title>The complete genome of chromosome of Runella slithyformis DSM 19594.</title>
        <authorList>
            <consortium name="US DOE Joint Genome Institute (JGI-PGF)"/>
            <person name="Lucas S."/>
            <person name="Han J."/>
            <person name="Lapidus A."/>
            <person name="Bruce D."/>
            <person name="Goodwin L."/>
            <person name="Pitluck S."/>
            <person name="Peters L."/>
            <person name="Kyrpides N."/>
            <person name="Mavromatis K."/>
            <person name="Ivanova N."/>
            <person name="Ovchinnikova G."/>
            <person name="Zhang X."/>
            <person name="Misra M."/>
            <person name="Detter J.C."/>
            <person name="Tapia R."/>
            <person name="Han C."/>
            <person name="Land M."/>
            <person name="Hauser L."/>
            <person name="Markowitz V."/>
            <person name="Cheng J.-F."/>
            <person name="Hugenholtz P."/>
            <person name="Woyke T."/>
            <person name="Wu D."/>
            <person name="Tindall B."/>
            <person name="Faehrich R."/>
            <person name="Brambilla E."/>
            <person name="Klenk H.-P."/>
            <person name="Eisen J.A."/>
        </authorList>
    </citation>
    <scope>NUCLEOTIDE SEQUENCE [LARGE SCALE GENOMIC DNA]</scope>
    <source>
        <strain evidence="7">ATCC 29530 / DSM 19594 / LMG 11500 / NCIMB 11436 / LSU 4</strain>
    </source>
</reference>
<dbReference type="GO" id="GO:0003677">
    <property type="term" value="F:DNA binding"/>
    <property type="evidence" value="ECO:0007669"/>
    <property type="project" value="UniProtKB-KW"/>
</dbReference>
<organism evidence="6 7">
    <name type="scientific">Runella slithyformis (strain ATCC 29530 / DSM 19594 / LMG 11500 / NCIMB 11436 / LSU 4)</name>
    <dbReference type="NCBI Taxonomy" id="761193"/>
    <lineage>
        <taxon>Bacteria</taxon>
        <taxon>Pseudomonadati</taxon>
        <taxon>Bacteroidota</taxon>
        <taxon>Cytophagia</taxon>
        <taxon>Cytophagales</taxon>
        <taxon>Spirosomataceae</taxon>
        <taxon>Runella</taxon>
    </lineage>
</organism>
<sequence length="254" mass="27866">MHQVQAHMLKRERQAFIMKQVNLHNRALSADLGAILNVSEDTIRRDLNELADAGELIKVHGGALSKSYHYDYTPSSTYALSEKTIIAKKAATLIENGMYVMIGGGTTVRELVRALPQNLSATFFTISLTTALQLCDHPTIEVIFLGGKLVKNSQISVGGEVISRMNDISADLCILGTNSIDNEGITDSDLEAVQVKKAMIKASKRTAIVTISEKLGSTQRLRVCELNDVDFLITELSPDSERFIHYAESGMIIL</sequence>
<reference evidence="6 7" key="2">
    <citation type="journal article" date="2012" name="Stand. Genomic Sci.">
        <title>Complete genome sequence of the aquatic bacterium Runella slithyformis type strain (LSU 4(T)).</title>
        <authorList>
            <person name="Copeland A."/>
            <person name="Zhang X."/>
            <person name="Misra M."/>
            <person name="Lapidus A."/>
            <person name="Nolan M."/>
            <person name="Lucas S."/>
            <person name="Deshpande S."/>
            <person name="Cheng J.F."/>
            <person name="Tapia R."/>
            <person name="Goodwin L.A."/>
            <person name="Pitluck S."/>
            <person name="Liolios K."/>
            <person name="Pagani I."/>
            <person name="Ivanova N."/>
            <person name="Mikhailova N."/>
            <person name="Pati A."/>
            <person name="Chen A."/>
            <person name="Palaniappan K."/>
            <person name="Land M."/>
            <person name="Hauser L."/>
            <person name="Pan C."/>
            <person name="Jeffries C.D."/>
            <person name="Detter J.C."/>
            <person name="Brambilla E.M."/>
            <person name="Rohde M."/>
            <person name="Djao O.D."/>
            <person name="Goker M."/>
            <person name="Sikorski J."/>
            <person name="Tindall B.J."/>
            <person name="Woyke T."/>
            <person name="Bristow J."/>
            <person name="Eisen J.A."/>
            <person name="Markowitz V."/>
            <person name="Hugenholtz P."/>
            <person name="Kyrpides N.C."/>
            <person name="Klenk H.P."/>
            <person name="Mavromatis K."/>
        </authorList>
    </citation>
    <scope>NUCLEOTIDE SEQUENCE [LARGE SCALE GENOMIC DNA]</scope>
    <source>
        <strain evidence="7">ATCC 29530 / DSM 19594 / LMG 11500 / NCIMB 11436 / LSU 4</strain>
    </source>
</reference>
<dbReference type="SMART" id="SM01134">
    <property type="entry name" value="DeoRC"/>
    <property type="match status" value="1"/>
</dbReference>
<evidence type="ECO:0000256" key="3">
    <source>
        <dbReference type="ARBA" id="ARBA00023125"/>
    </source>
</evidence>
<accession>A0A7U4E5J3</accession>
<dbReference type="GO" id="GO:0003700">
    <property type="term" value="F:DNA-binding transcription factor activity"/>
    <property type="evidence" value="ECO:0007669"/>
    <property type="project" value="InterPro"/>
</dbReference>
<evidence type="ECO:0000256" key="1">
    <source>
        <dbReference type="ARBA" id="ARBA00022491"/>
    </source>
</evidence>
<evidence type="ECO:0000313" key="7">
    <source>
        <dbReference type="Proteomes" id="UP000000493"/>
    </source>
</evidence>
<dbReference type="KEGG" id="rsi:Runsl_1799"/>
<dbReference type="EMBL" id="CP002859">
    <property type="protein sequence ID" value="AEI48223.1"/>
    <property type="molecule type" value="Genomic_DNA"/>
</dbReference>
<dbReference type="Proteomes" id="UP000000493">
    <property type="component" value="Chromosome"/>
</dbReference>
<keyword evidence="4" id="KW-0804">Transcription</keyword>
<evidence type="ECO:0000256" key="2">
    <source>
        <dbReference type="ARBA" id="ARBA00023015"/>
    </source>
</evidence>
<dbReference type="PROSITE" id="PS00894">
    <property type="entry name" value="HTH_DEOR_1"/>
    <property type="match status" value="1"/>
</dbReference>
<dbReference type="PANTHER" id="PTHR30363">
    <property type="entry name" value="HTH-TYPE TRANSCRIPTIONAL REGULATOR SRLR-RELATED"/>
    <property type="match status" value="1"/>
</dbReference>
<dbReference type="SUPFAM" id="SSF100950">
    <property type="entry name" value="NagB/RpiA/CoA transferase-like"/>
    <property type="match status" value="1"/>
</dbReference>
<dbReference type="SMART" id="SM00420">
    <property type="entry name" value="HTH_DEOR"/>
    <property type="match status" value="1"/>
</dbReference>